<dbReference type="InterPro" id="IPR000626">
    <property type="entry name" value="Ubiquitin-like_dom"/>
</dbReference>
<dbReference type="PRINTS" id="PR00348">
    <property type="entry name" value="UBIQUITIN"/>
</dbReference>
<dbReference type="PROSITE" id="PS50053">
    <property type="entry name" value="UBIQUITIN_2"/>
    <property type="match status" value="1"/>
</dbReference>
<dbReference type="Gene3D" id="3.90.175.10">
    <property type="entry name" value="Diphtheria Toxin, domain 1"/>
    <property type="match status" value="2"/>
</dbReference>
<feature type="non-terminal residue" evidence="2">
    <location>
        <position position="1"/>
    </location>
</feature>
<dbReference type="Pfam" id="PF00240">
    <property type="entry name" value="ubiquitin"/>
    <property type="match status" value="1"/>
</dbReference>
<dbReference type="Gene3D" id="3.10.20.90">
    <property type="entry name" value="Phosphatidylinositol 3-kinase Catalytic Subunit, Chain A, domain 1"/>
    <property type="match status" value="1"/>
</dbReference>
<feature type="non-terminal residue" evidence="2">
    <location>
        <position position="471"/>
    </location>
</feature>
<dbReference type="SUPFAM" id="SSF56399">
    <property type="entry name" value="ADP-ribosylation"/>
    <property type="match status" value="2"/>
</dbReference>
<dbReference type="SMART" id="SM00213">
    <property type="entry name" value="UBQ"/>
    <property type="match status" value="1"/>
</dbReference>
<dbReference type="SUPFAM" id="SSF54236">
    <property type="entry name" value="Ubiquitin-like"/>
    <property type="match status" value="1"/>
</dbReference>
<dbReference type="Proteomes" id="UP001159427">
    <property type="component" value="Unassembled WGS sequence"/>
</dbReference>
<dbReference type="PANTHER" id="PTHR36649:SF28">
    <property type="entry name" value="UBIQUITIN-LIKE DOMAIN-CONTAINING PROTEIN"/>
    <property type="match status" value="1"/>
</dbReference>
<accession>A0ABN8N3V2</accession>
<dbReference type="EMBL" id="CALNXI010000738">
    <property type="protein sequence ID" value="CAH3042456.1"/>
    <property type="molecule type" value="Genomic_DNA"/>
</dbReference>
<protein>
    <recommendedName>
        <fullName evidence="1">Ubiquitin-like domain-containing protein</fullName>
    </recommendedName>
</protein>
<dbReference type="InterPro" id="IPR019956">
    <property type="entry name" value="Ubiquitin_dom"/>
</dbReference>
<comment type="caution">
    <text evidence="2">The sequence shown here is derived from an EMBL/GenBank/DDBJ whole genome shotgun (WGS) entry which is preliminary data.</text>
</comment>
<reference evidence="2 3" key="1">
    <citation type="submission" date="2022-05" db="EMBL/GenBank/DDBJ databases">
        <authorList>
            <consortium name="Genoscope - CEA"/>
            <person name="William W."/>
        </authorList>
    </citation>
    <scope>NUCLEOTIDE SEQUENCE [LARGE SCALE GENOMIC DNA]</scope>
</reference>
<keyword evidence="3" id="KW-1185">Reference proteome</keyword>
<sequence length="471" mass="53128">GHRTLNECGIEPYSVIQMVLRLTSGGPGGVCSFNTDELDPGFDYDFSNAKDDGKRYMRGGFQYKRPYGWKRIAIKVVGKYDDDAWLGPNGIRTEEAPGEWPVSYHGTNMKSAKMILKAGYKAGPRQLYGRGIYTSPSLEMVERLYAQEFTYEGKTYKIALQNRVNPNQKNGHLKIIPASQTSVGADYWLSPGGIADVRPYGILIRQYSINDLFGDTYSIMKPVELVAQQVEDEKRLMLEMPKVLAIKGVETSFEVDVIGLTGRKLNYQVTGEETVKQLVAKIEEREGVPGNKMRLIHANLQLESHRTLNEYGIQRYSTVHMLPRLTGGGPGGVCSFNTDELDPGFDYDFSNAKDDGKRYMRGGFQYQRPYGWKRIAVKVVGKYDDDAWLGPNGIRTEEAPGEWPVSYHGTNMKSAKMILKEGYKAGPRQLYGRGIYTSPSLEMVERLYAQEFTFEGKNYKIALQNRVNPNQ</sequence>
<name>A0ABN8N3V2_9CNID</name>
<evidence type="ECO:0000259" key="1">
    <source>
        <dbReference type="PROSITE" id="PS50053"/>
    </source>
</evidence>
<feature type="domain" description="Ubiquitin-like" evidence="1">
    <location>
        <begin position="253"/>
        <end position="328"/>
    </location>
</feature>
<organism evidence="2 3">
    <name type="scientific">Porites evermanni</name>
    <dbReference type="NCBI Taxonomy" id="104178"/>
    <lineage>
        <taxon>Eukaryota</taxon>
        <taxon>Metazoa</taxon>
        <taxon>Cnidaria</taxon>
        <taxon>Anthozoa</taxon>
        <taxon>Hexacorallia</taxon>
        <taxon>Scleractinia</taxon>
        <taxon>Fungiina</taxon>
        <taxon>Poritidae</taxon>
        <taxon>Porites</taxon>
    </lineage>
</organism>
<evidence type="ECO:0000313" key="2">
    <source>
        <dbReference type="EMBL" id="CAH3042456.1"/>
    </source>
</evidence>
<proteinExistence type="predicted"/>
<dbReference type="InterPro" id="IPR029071">
    <property type="entry name" value="Ubiquitin-like_domsf"/>
</dbReference>
<evidence type="ECO:0000313" key="3">
    <source>
        <dbReference type="Proteomes" id="UP001159427"/>
    </source>
</evidence>
<dbReference type="PANTHER" id="PTHR36649">
    <property type="entry name" value="UBIQUITIN-LIKE DOMAIN-CONTAINING PROTEIN"/>
    <property type="match status" value="1"/>
</dbReference>
<gene>
    <name evidence="2" type="ORF">PEVE_00040441</name>
</gene>